<dbReference type="Pfam" id="PF00397">
    <property type="entry name" value="WW"/>
    <property type="match status" value="1"/>
</dbReference>
<feature type="region of interest" description="Disordered" evidence="1">
    <location>
        <begin position="717"/>
        <end position="738"/>
    </location>
</feature>
<feature type="compositionally biased region" description="Polar residues" evidence="1">
    <location>
        <begin position="510"/>
        <end position="520"/>
    </location>
</feature>
<feature type="compositionally biased region" description="Low complexity" evidence="1">
    <location>
        <begin position="472"/>
        <end position="483"/>
    </location>
</feature>
<evidence type="ECO:0000259" key="2">
    <source>
        <dbReference type="PROSITE" id="PS50020"/>
    </source>
</evidence>
<dbReference type="InterPro" id="IPR036020">
    <property type="entry name" value="WW_dom_sf"/>
</dbReference>
<gene>
    <name evidence="3" type="ORF">FHL15_001620</name>
</gene>
<dbReference type="PROSITE" id="PS50020">
    <property type="entry name" value="WW_DOMAIN_2"/>
    <property type="match status" value="1"/>
</dbReference>
<feature type="compositionally biased region" description="Gly residues" evidence="1">
    <location>
        <begin position="640"/>
        <end position="676"/>
    </location>
</feature>
<organism evidence="3 4">
    <name type="scientific">Xylaria flabelliformis</name>
    <dbReference type="NCBI Taxonomy" id="2512241"/>
    <lineage>
        <taxon>Eukaryota</taxon>
        <taxon>Fungi</taxon>
        <taxon>Dikarya</taxon>
        <taxon>Ascomycota</taxon>
        <taxon>Pezizomycotina</taxon>
        <taxon>Sordariomycetes</taxon>
        <taxon>Xylariomycetidae</taxon>
        <taxon>Xylariales</taxon>
        <taxon>Xylariaceae</taxon>
        <taxon>Xylaria</taxon>
    </lineage>
</organism>
<dbReference type="Gene3D" id="2.20.70.10">
    <property type="match status" value="1"/>
</dbReference>
<feature type="region of interest" description="Disordered" evidence="1">
    <location>
        <begin position="106"/>
        <end position="143"/>
    </location>
</feature>
<proteinExistence type="predicted"/>
<feature type="compositionally biased region" description="Polar residues" evidence="1">
    <location>
        <begin position="121"/>
        <end position="141"/>
    </location>
</feature>
<protein>
    <recommendedName>
        <fullName evidence="2">WW domain-containing protein</fullName>
    </recommendedName>
</protein>
<feature type="domain" description="WW" evidence="2">
    <location>
        <begin position="440"/>
        <end position="474"/>
    </location>
</feature>
<dbReference type="EMBL" id="VFLP01000006">
    <property type="protein sequence ID" value="TRX97342.1"/>
    <property type="molecule type" value="Genomic_DNA"/>
</dbReference>
<reference evidence="4" key="1">
    <citation type="submission" date="2019-06" db="EMBL/GenBank/DDBJ databases">
        <title>Draft genome sequence of the griseofulvin-producing fungus Xylaria cubensis strain G536.</title>
        <authorList>
            <person name="Mead M.E."/>
            <person name="Raja H.A."/>
            <person name="Steenwyk J.L."/>
            <person name="Knowles S.L."/>
            <person name="Oberlies N.H."/>
            <person name="Rokas A."/>
        </authorList>
    </citation>
    <scope>NUCLEOTIDE SEQUENCE [LARGE SCALE GENOMIC DNA]</scope>
    <source>
        <strain evidence="4">G536</strain>
    </source>
</reference>
<feature type="compositionally biased region" description="Gly residues" evidence="1">
    <location>
        <begin position="599"/>
        <end position="610"/>
    </location>
</feature>
<sequence length="738" mass="79472">MEDFTYQLMASAYNEYQKVVSKIGSRLETSPPEVPERSAQWFADIMADMIVNNDDEGGEELIKEGENHHRSEFHATVEGDAEDNSDWLIIVHKRASNEKTHLVTPAKEMHKPDPAAPDGIQTPSISPQSLKSSHPSNTQDAQPHIRMKLKRYISRFDGIGMPMDSQQSDKRDCPRDLEEVNPNDCNDKCARHSRSGIVSTSYEQRQAEMDMLIASLNKLTIREFQTTVDEEGNAYGPEETAAAAAADDPELSSWDHVPEPTGEVSNPSSPSPSPFDKISVPNFLKNLKAKVPEWKAFFKQPVNRLDRQQAEMTPRAFAQFQEPYRYYTLDLEERHPFRTMKFQISAAKRPSQISATACDTYSHDNLGLHYVAARLVPRSQSITCGKLQAPTGPQSDQSKKRTFRIALGVAELLVSFISSKFGVNASQQLRMADHGAPPAPEVPAGWIARWNTEYKEWFYVNTFTKKSQWEKPTAPAEDPYAAPAGPPPGYTPGSGPSNASDSKNPFARDQGSSAGESKSYYNEDEDARLARRLQEEEDARARASGPSDPVNRGSGSSPFPDQLPPRSSGGGVGGGGGDKARGLLGKFFGGSKNKQDSHGGYGGSYGGGYPGQSSGHSQGYGYNQGPPPQGYYGGGPPPGQYGGGYGQPPQGYGYGGYPQQGPYGGGGGYGNYGGGYQQPPRKSGGGLGTAGGAALGLGAGVIGGALIADAVNDNEQESYADGYNDGQDGGDFDGGGDF</sequence>
<evidence type="ECO:0000256" key="1">
    <source>
        <dbReference type="SAM" id="MobiDB-lite"/>
    </source>
</evidence>
<feature type="compositionally biased region" description="Low complexity" evidence="1">
    <location>
        <begin position="611"/>
        <end position="624"/>
    </location>
</feature>
<accession>A0A553IAW8</accession>
<name>A0A553IAW8_9PEZI</name>
<feature type="region of interest" description="Disordered" evidence="1">
    <location>
        <begin position="470"/>
        <end position="690"/>
    </location>
</feature>
<dbReference type="OrthoDB" id="4769127at2759"/>
<dbReference type="Proteomes" id="UP000319160">
    <property type="component" value="Unassembled WGS sequence"/>
</dbReference>
<dbReference type="STRING" id="2512241.A0A553IAW8"/>
<dbReference type="AlphaFoldDB" id="A0A553IAW8"/>
<evidence type="ECO:0000313" key="4">
    <source>
        <dbReference type="Proteomes" id="UP000319160"/>
    </source>
</evidence>
<feature type="compositionally biased region" description="Gly residues" evidence="1">
    <location>
        <begin position="568"/>
        <end position="577"/>
    </location>
</feature>
<evidence type="ECO:0000313" key="3">
    <source>
        <dbReference type="EMBL" id="TRX97342.1"/>
    </source>
</evidence>
<dbReference type="SUPFAM" id="SSF51045">
    <property type="entry name" value="WW domain"/>
    <property type="match status" value="1"/>
</dbReference>
<dbReference type="PROSITE" id="PS01159">
    <property type="entry name" value="WW_DOMAIN_1"/>
    <property type="match status" value="1"/>
</dbReference>
<dbReference type="CDD" id="cd00201">
    <property type="entry name" value="WW"/>
    <property type="match status" value="1"/>
</dbReference>
<dbReference type="SMART" id="SM00456">
    <property type="entry name" value="WW"/>
    <property type="match status" value="1"/>
</dbReference>
<feature type="region of interest" description="Disordered" evidence="1">
    <location>
        <begin position="239"/>
        <end position="274"/>
    </location>
</feature>
<feature type="compositionally biased region" description="Acidic residues" evidence="1">
    <location>
        <begin position="728"/>
        <end position="738"/>
    </location>
</feature>
<keyword evidence="4" id="KW-1185">Reference proteome</keyword>
<feature type="compositionally biased region" description="Pro residues" evidence="1">
    <location>
        <begin position="625"/>
        <end position="639"/>
    </location>
</feature>
<comment type="caution">
    <text evidence="3">The sequence shown here is derived from an EMBL/GenBank/DDBJ whole genome shotgun (WGS) entry which is preliminary data.</text>
</comment>
<dbReference type="InterPro" id="IPR001202">
    <property type="entry name" value="WW_dom"/>
</dbReference>